<keyword evidence="1" id="KW-1133">Transmembrane helix</keyword>
<protein>
    <submittedName>
        <fullName evidence="2">Uncharacterized protein</fullName>
    </submittedName>
</protein>
<name>A0A0L8IHT6_OCTBM</name>
<accession>A0A0L8IHT6</accession>
<reference evidence="2" key="1">
    <citation type="submission" date="2015-07" db="EMBL/GenBank/DDBJ databases">
        <title>MeaNS - Measles Nucleotide Surveillance Program.</title>
        <authorList>
            <person name="Tran T."/>
            <person name="Druce J."/>
        </authorList>
    </citation>
    <scope>NUCLEOTIDE SEQUENCE</scope>
    <source>
        <strain evidence="2">UCB-OBI-ISO-001</strain>
        <tissue evidence="2">Gonad</tissue>
    </source>
</reference>
<sequence length="84" mass="9577">MQSKAKCLELGLYTMIERVGYKLGIPRCHFLLYRLGLTASIHIPMYRNTDDGMKCVCVCIYIYLLGRCIKILIPISPLLRPPSS</sequence>
<gene>
    <name evidence="2" type="ORF">OCBIM_22015770mg</name>
</gene>
<organism evidence="2">
    <name type="scientific">Octopus bimaculoides</name>
    <name type="common">California two-spotted octopus</name>
    <dbReference type="NCBI Taxonomy" id="37653"/>
    <lineage>
        <taxon>Eukaryota</taxon>
        <taxon>Metazoa</taxon>
        <taxon>Spiralia</taxon>
        <taxon>Lophotrochozoa</taxon>
        <taxon>Mollusca</taxon>
        <taxon>Cephalopoda</taxon>
        <taxon>Coleoidea</taxon>
        <taxon>Octopodiformes</taxon>
        <taxon>Octopoda</taxon>
        <taxon>Incirrata</taxon>
        <taxon>Octopodidae</taxon>
        <taxon>Octopus</taxon>
    </lineage>
</organism>
<keyword evidence="1" id="KW-0812">Transmembrane</keyword>
<evidence type="ECO:0000256" key="1">
    <source>
        <dbReference type="SAM" id="Phobius"/>
    </source>
</evidence>
<evidence type="ECO:0000313" key="2">
    <source>
        <dbReference type="EMBL" id="KOG01025.1"/>
    </source>
</evidence>
<proteinExistence type="predicted"/>
<dbReference type="AlphaFoldDB" id="A0A0L8IHT6"/>
<feature type="transmembrane region" description="Helical" evidence="1">
    <location>
        <begin position="55"/>
        <end position="75"/>
    </location>
</feature>
<keyword evidence="1" id="KW-0472">Membrane</keyword>
<dbReference type="EMBL" id="KQ415676">
    <property type="protein sequence ID" value="KOG01025.1"/>
    <property type="molecule type" value="Genomic_DNA"/>
</dbReference>